<reference evidence="1 2" key="1">
    <citation type="submission" date="2024-09" db="EMBL/GenBank/DDBJ databases">
        <authorList>
            <person name="Sun Q."/>
            <person name="Mori K."/>
        </authorList>
    </citation>
    <scope>NUCLEOTIDE SEQUENCE [LARGE SCALE GENOMIC DNA]</scope>
    <source>
        <strain evidence="1 2">CECT 7955</strain>
    </source>
</reference>
<dbReference type="Proteomes" id="UP001589607">
    <property type="component" value="Unassembled WGS sequence"/>
</dbReference>
<keyword evidence="2" id="KW-1185">Reference proteome</keyword>
<accession>A0ABV5GT82</accession>
<dbReference type="PROSITE" id="PS51257">
    <property type="entry name" value="PROKAR_LIPOPROTEIN"/>
    <property type="match status" value="1"/>
</dbReference>
<organism evidence="1 2">
    <name type="scientific">Flavobacterium jumunjinense</name>
    <dbReference type="NCBI Taxonomy" id="998845"/>
    <lineage>
        <taxon>Bacteria</taxon>
        <taxon>Pseudomonadati</taxon>
        <taxon>Bacteroidota</taxon>
        <taxon>Flavobacteriia</taxon>
        <taxon>Flavobacteriales</taxon>
        <taxon>Flavobacteriaceae</taxon>
        <taxon>Flavobacterium</taxon>
    </lineage>
</organism>
<protein>
    <recommendedName>
        <fullName evidence="3">Carboxypeptidase regulatory-like domain-containing protein</fullName>
    </recommendedName>
</protein>
<dbReference type="RefSeq" id="WP_236456363.1">
    <property type="nucleotide sequence ID" value="NZ_CBCSGE010000014.1"/>
</dbReference>
<evidence type="ECO:0000313" key="1">
    <source>
        <dbReference type="EMBL" id="MFB9098481.1"/>
    </source>
</evidence>
<proteinExistence type="predicted"/>
<dbReference type="EMBL" id="JBHMEY010000089">
    <property type="protein sequence ID" value="MFB9098481.1"/>
    <property type="molecule type" value="Genomic_DNA"/>
</dbReference>
<comment type="caution">
    <text evidence="1">The sequence shown here is derived from an EMBL/GenBank/DDBJ whole genome shotgun (WGS) entry which is preliminary data.</text>
</comment>
<evidence type="ECO:0000313" key="2">
    <source>
        <dbReference type="Proteomes" id="UP001589607"/>
    </source>
</evidence>
<evidence type="ECO:0008006" key="3">
    <source>
        <dbReference type="Google" id="ProtNLM"/>
    </source>
</evidence>
<name>A0ABV5GT82_9FLAO</name>
<sequence>MKIFQKAVMLSAFCVLFSCETEENVTEMETKSTVKTEKTSEVRFDVYIQLEDWQSGQSVPANTLPGYSATNVATGATFYDSMYEVGLFESLPVGTYRFDARDGYFDGASSAIVEVIPANETPDGWIIATLKYWSE</sequence>
<gene>
    <name evidence="1" type="ORF">ACFFVF_18400</name>
</gene>